<dbReference type="SUPFAM" id="SSF52058">
    <property type="entry name" value="L domain-like"/>
    <property type="match status" value="1"/>
</dbReference>
<dbReference type="PANTHER" id="PTHR38926">
    <property type="entry name" value="F-BOX DOMAIN CONTAINING PROTEIN, EXPRESSED"/>
    <property type="match status" value="1"/>
</dbReference>
<dbReference type="Gene3D" id="3.80.10.10">
    <property type="entry name" value="Ribonuclease Inhibitor"/>
    <property type="match status" value="1"/>
</dbReference>
<reference evidence="2" key="1">
    <citation type="submission" date="2023-03" db="EMBL/GenBank/DDBJ databases">
        <title>Massive genome expansion in bonnet fungi (Mycena s.s.) driven by repeated elements and novel gene families across ecological guilds.</title>
        <authorList>
            <consortium name="Lawrence Berkeley National Laboratory"/>
            <person name="Harder C.B."/>
            <person name="Miyauchi S."/>
            <person name="Viragh M."/>
            <person name="Kuo A."/>
            <person name="Thoen E."/>
            <person name="Andreopoulos B."/>
            <person name="Lu D."/>
            <person name="Skrede I."/>
            <person name="Drula E."/>
            <person name="Henrissat B."/>
            <person name="Morin E."/>
            <person name="Kohler A."/>
            <person name="Barry K."/>
            <person name="LaButti K."/>
            <person name="Morin E."/>
            <person name="Salamov A."/>
            <person name="Lipzen A."/>
            <person name="Mereny Z."/>
            <person name="Hegedus B."/>
            <person name="Baldrian P."/>
            <person name="Stursova M."/>
            <person name="Weitz H."/>
            <person name="Taylor A."/>
            <person name="Grigoriev I.V."/>
            <person name="Nagy L.G."/>
            <person name="Martin F."/>
            <person name="Kauserud H."/>
        </authorList>
    </citation>
    <scope>NUCLEOTIDE SEQUENCE</scope>
    <source>
        <strain evidence="2">CBHHK200</strain>
    </source>
</reference>
<protein>
    <recommendedName>
        <fullName evidence="1">F-box domain-containing protein</fullName>
    </recommendedName>
</protein>
<name>A0AAD6X5I6_9AGAR</name>
<evidence type="ECO:0000313" key="2">
    <source>
        <dbReference type="EMBL" id="KAJ7032889.1"/>
    </source>
</evidence>
<evidence type="ECO:0000259" key="1">
    <source>
        <dbReference type="Pfam" id="PF12937"/>
    </source>
</evidence>
<gene>
    <name evidence="2" type="ORF">C8F04DRAFT_1106083</name>
</gene>
<accession>A0AAD6X5I6</accession>
<dbReference type="AlphaFoldDB" id="A0AAD6X5I6"/>
<proteinExistence type="predicted"/>
<dbReference type="InterPro" id="IPR001810">
    <property type="entry name" value="F-box_dom"/>
</dbReference>
<evidence type="ECO:0000313" key="3">
    <source>
        <dbReference type="Proteomes" id="UP001218188"/>
    </source>
</evidence>
<feature type="domain" description="F-box" evidence="1">
    <location>
        <begin position="54"/>
        <end position="112"/>
    </location>
</feature>
<dbReference type="Pfam" id="PF12937">
    <property type="entry name" value="F-box-like"/>
    <property type="match status" value="1"/>
</dbReference>
<keyword evidence="3" id="KW-1185">Reference proteome</keyword>
<dbReference type="PANTHER" id="PTHR38926:SF5">
    <property type="entry name" value="F-BOX AND LEUCINE-RICH REPEAT PROTEIN 6"/>
    <property type="match status" value="1"/>
</dbReference>
<dbReference type="InterPro" id="IPR032675">
    <property type="entry name" value="LRR_dom_sf"/>
</dbReference>
<comment type="caution">
    <text evidence="2">The sequence shown here is derived from an EMBL/GenBank/DDBJ whole genome shotgun (WGS) entry which is preliminary data.</text>
</comment>
<dbReference type="Proteomes" id="UP001218188">
    <property type="component" value="Unassembled WGS sequence"/>
</dbReference>
<organism evidence="2 3">
    <name type="scientific">Mycena alexandri</name>
    <dbReference type="NCBI Taxonomy" id="1745969"/>
    <lineage>
        <taxon>Eukaryota</taxon>
        <taxon>Fungi</taxon>
        <taxon>Dikarya</taxon>
        <taxon>Basidiomycota</taxon>
        <taxon>Agaricomycotina</taxon>
        <taxon>Agaricomycetes</taxon>
        <taxon>Agaricomycetidae</taxon>
        <taxon>Agaricales</taxon>
        <taxon>Marasmiineae</taxon>
        <taxon>Mycenaceae</taxon>
        <taxon>Mycena</taxon>
    </lineage>
</organism>
<dbReference type="EMBL" id="JARJCM010000069">
    <property type="protein sequence ID" value="KAJ7032889.1"/>
    <property type="molecule type" value="Genomic_DNA"/>
</dbReference>
<sequence>MDWRVPTTPATASALRSRLADIDATIAGFETQLALLRAERELVSENLSCILYPILNLPPEMTAEIFLRYVDTASKGSRKGNLIHNPLPLASVCRAWRAVATSTCALWARININTTLLCDAENLLASWIPRSGNLPLDLDITLPGIESPARDGILRILAQCSSQWMNLHLQSYAPILFPADGIRGPLTALKKLRIEIISDPGRICMTAFLEAPELREIAITGLSVAQISLPWNRLTRLELDCQSLSQCLGIIEETPELETLSVSVDGLDSQTQTPAGVPRRTLSHLHNLDLSDEQSLELLPHLKLPKLECLAIHSLSRGSVGLVNELVLGSRCTLLAFHLANTEFEATYDCLSSNCLASIRELTLKAPRFHTQNFDVLFTWIASAMLPSLEALNLEDCRQIKLHALTRMLTTRWYGDGGKRIRSLSLSVDYNGPDSAIEADISRLRDLRREGLNVEIRCAQNWITPEVNSQMADEIMGRLPFEPVIAKQLNPNFQFGFI</sequence>